<gene>
    <name evidence="2" type="ORF">H9624_13905</name>
</gene>
<sequence length="149" mass="14724">MSSSSPTQARARRGATVVGAAAAGLAVWTVAVPVLGVEVTARAGEGEMVIGAPAVAFAGVVAALAGWGLLALLERAGARARTVWTRVALSVLVASLVPPMLQATTVAAGAVLVAMHVAVGAVIIASMGRTARSVPSSERSAALHPQAAR</sequence>
<evidence type="ECO:0000313" key="2">
    <source>
        <dbReference type="EMBL" id="MBD8063415.1"/>
    </source>
</evidence>
<dbReference type="RefSeq" id="WP_251840513.1">
    <property type="nucleotide sequence ID" value="NZ_JACSPO010000010.1"/>
</dbReference>
<dbReference type="InterPro" id="IPR045713">
    <property type="entry name" value="DUF6069"/>
</dbReference>
<dbReference type="Proteomes" id="UP000661894">
    <property type="component" value="Unassembled WGS sequence"/>
</dbReference>
<protein>
    <recommendedName>
        <fullName evidence="4">Secreted protein</fullName>
    </recommendedName>
</protein>
<name>A0ABR8Z4Z4_9MICO</name>
<keyword evidence="1" id="KW-1133">Transmembrane helix</keyword>
<evidence type="ECO:0000313" key="3">
    <source>
        <dbReference type="Proteomes" id="UP000661894"/>
    </source>
</evidence>
<feature type="transmembrane region" description="Helical" evidence="1">
    <location>
        <begin position="107"/>
        <end position="127"/>
    </location>
</feature>
<keyword evidence="3" id="KW-1185">Reference proteome</keyword>
<proteinExistence type="predicted"/>
<dbReference type="EMBL" id="JACSPO010000010">
    <property type="protein sequence ID" value="MBD8063415.1"/>
    <property type="molecule type" value="Genomic_DNA"/>
</dbReference>
<feature type="transmembrane region" description="Helical" evidence="1">
    <location>
        <begin position="52"/>
        <end position="71"/>
    </location>
</feature>
<keyword evidence="1" id="KW-0472">Membrane</keyword>
<reference evidence="2 3" key="1">
    <citation type="submission" date="2020-08" db="EMBL/GenBank/DDBJ databases">
        <title>A Genomic Blueprint of the Chicken Gut Microbiome.</title>
        <authorList>
            <person name="Gilroy R."/>
            <person name="Ravi A."/>
            <person name="Getino M."/>
            <person name="Pursley I."/>
            <person name="Horton D.L."/>
            <person name="Alikhan N.-F."/>
            <person name="Baker D."/>
            <person name="Gharbi K."/>
            <person name="Hall N."/>
            <person name="Watson M."/>
            <person name="Adriaenssens E.M."/>
            <person name="Foster-Nyarko E."/>
            <person name="Jarju S."/>
            <person name="Secka A."/>
            <person name="Antonio M."/>
            <person name="Oren A."/>
            <person name="Chaudhuri R."/>
            <person name="La Ragione R.M."/>
            <person name="Hildebrand F."/>
            <person name="Pallen M.J."/>
        </authorList>
    </citation>
    <scope>NUCLEOTIDE SEQUENCE [LARGE SCALE GENOMIC DNA]</scope>
    <source>
        <strain evidence="2 3">Sa1BUA1</strain>
    </source>
</reference>
<evidence type="ECO:0008006" key="4">
    <source>
        <dbReference type="Google" id="ProtNLM"/>
    </source>
</evidence>
<dbReference type="Pfam" id="PF19545">
    <property type="entry name" value="DUF6069"/>
    <property type="match status" value="1"/>
</dbReference>
<keyword evidence="1" id="KW-0812">Transmembrane</keyword>
<comment type="caution">
    <text evidence="2">The sequence shown here is derived from an EMBL/GenBank/DDBJ whole genome shotgun (WGS) entry which is preliminary data.</text>
</comment>
<accession>A0ABR8Z4Z4</accession>
<organism evidence="2 3">
    <name type="scientific">Oceanitalea stevensii</name>
    <dbReference type="NCBI Taxonomy" id="2763072"/>
    <lineage>
        <taxon>Bacteria</taxon>
        <taxon>Bacillati</taxon>
        <taxon>Actinomycetota</taxon>
        <taxon>Actinomycetes</taxon>
        <taxon>Micrococcales</taxon>
        <taxon>Bogoriellaceae</taxon>
        <taxon>Georgenia</taxon>
    </lineage>
</organism>
<evidence type="ECO:0000256" key="1">
    <source>
        <dbReference type="SAM" id="Phobius"/>
    </source>
</evidence>